<dbReference type="RefSeq" id="WP_143736465.1">
    <property type="nucleotide sequence ID" value="NZ_FWXS01000007.1"/>
</dbReference>
<evidence type="ECO:0000313" key="1">
    <source>
        <dbReference type="EMBL" id="SMC74827.1"/>
    </source>
</evidence>
<proteinExistence type="predicted"/>
<dbReference type="Proteomes" id="UP000192393">
    <property type="component" value="Unassembled WGS sequence"/>
</dbReference>
<evidence type="ECO:0000313" key="2">
    <source>
        <dbReference type="Proteomes" id="UP000192393"/>
    </source>
</evidence>
<organism evidence="1 2">
    <name type="scientific">Moheibacter sediminis</name>
    <dbReference type="NCBI Taxonomy" id="1434700"/>
    <lineage>
        <taxon>Bacteria</taxon>
        <taxon>Pseudomonadati</taxon>
        <taxon>Bacteroidota</taxon>
        <taxon>Flavobacteriia</taxon>
        <taxon>Flavobacteriales</taxon>
        <taxon>Weeksellaceae</taxon>
        <taxon>Moheibacter</taxon>
    </lineage>
</organism>
<keyword evidence="2" id="KW-1185">Reference proteome</keyword>
<name>A0A1W2BPH2_9FLAO</name>
<dbReference type="EMBL" id="FWXS01000007">
    <property type="protein sequence ID" value="SMC74827.1"/>
    <property type="molecule type" value="Genomic_DNA"/>
</dbReference>
<evidence type="ECO:0008006" key="3">
    <source>
        <dbReference type="Google" id="ProtNLM"/>
    </source>
</evidence>
<gene>
    <name evidence="1" type="ORF">SAMN06296427_10723</name>
</gene>
<dbReference type="AlphaFoldDB" id="A0A1W2BPH2"/>
<protein>
    <recommendedName>
        <fullName evidence="3">Ferredoxin subunit of nitrite reductase or a ring-hydroxylating dioxygenase</fullName>
    </recommendedName>
</protein>
<accession>A0A1W2BPH2</accession>
<dbReference type="OrthoDB" id="1272144at2"/>
<reference evidence="1 2" key="1">
    <citation type="submission" date="2017-04" db="EMBL/GenBank/DDBJ databases">
        <authorList>
            <person name="Afonso C.L."/>
            <person name="Miller P.J."/>
            <person name="Scott M.A."/>
            <person name="Spackman E."/>
            <person name="Goraichik I."/>
            <person name="Dimitrov K.M."/>
            <person name="Suarez D.L."/>
            <person name="Swayne D.E."/>
        </authorList>
    </citation>
    <scope>NUCLEOTIDE SEQUENCE [LARGE SCALE GENOMIC DNA]</scope>
    <source>
        <strain evidence="1 2">CGMCC 1.12708</strain>
    </source>
</reference>
<sequence length="152" mass="16828">MKLPALKIFWIFVMVLTIGISNSCSEDDGQISCNPQYNVFASINLALPLYSELQNPNGWAYIQGEGAGTRGIIVVNTGQGFRAYDRNAPHICPNTQSTIEVRDAIKMYCPHDGAEWILLTGQPIQNSEGFAPDRTPRVYQTSFQGGILEIFN</sequence>
<dbReference type="STRING" id="1434700.SAMN06296427_10723"/>